<keyword evidence="5 10" id="KW-0479">Metal-binding</keyword>
<dbReference type="EC" id="2.2.1.7" evidence="10"/>
<feature type="binding site" evidence="10">
    <location>
        <position position="372"/>
    </location>
    <ligand>
        <name>thiamine diphosphate</name>
        <dbReference type="ChEBI" id="CHEBI:58937"/>
    </ligand>
</feature>
<dbReference type="PROSITE" id="PS00802">
    <property type="entry name" value="TRANSKETOLASE_2"/>
    <property type="match status" value="1"/>
</dbReference>
<dbReference type="SMART" id="SM00861">
    <property type="entry name" value="Transket_pyr"/>
    <property type="match status" value="1"/>
</dbReference>
<dbReference type="Pfam" id="PF02780">
    <property type="entry name" value="Transketolase_C"/>
    <property type="match status" value="1"/>
</dbReference>
<name>A0ABT9N9D7_9ACTO</name>
<dbReference type="NCBIfam" id="TIGR00204">
    <property type="entry name" value="dxs"/>
    <property type="match status" value="1"/>
</dbReference>
<evidence type="ECO:0000256" key="10">
    <source>
        <dbReference type="HAMAP-Rule" id="MF_00315"/>
    </source>
</evidence>
<comment type="caution">
    <text evidence="12">The sequence shown here is derived from an EMBL/GenBank/DDBJ whole genome shotgun (WGS) entry which is preliminary data.</text>
</comment>
<proteinExistence type="inferred from homology"/>
<dbReference type="InterPro" id="IPR009014">
    <property type="entry name" value="Transketo_C/PFOR_II"/>
</dbReference>
<dbReference type="InterPro" id="IPR005477">
    <property type="entry name" value="Dxylulose-5-P_synthase"/>
</dbReference>
<protein>
    <recommendedName>
        <fullName evidence="10">1-deoxy-D-xylulose-5-phosphate synthase</fullName>
        <ecNumber evidence="10">2.2.1.7</ecNumber>
    </recommendedName>
    <alternativeName>
        <fullName evidence="10">1-deoxyxylulose-5-phosphate synthase</fullName>
        <shortName evidence="10">DXP synthase</shortName>
        <shortName evidence="10">DXPS</shortName>
    </alternativeName>
</protein>
<evidence type="ECO:0000256" key="1">
    <source>
        <dbReference type="ARBA" id="ARBA00004980"/>
    </source>
</evidence>
<dbReference type="InterPro" id="IPR020826">
    <property type="entry name" value="Transketolase_BS"/>
</dbReference>
<dbReference type="CDD" id="cd07033">
    <property type="entry name" value="TPP_PYR_DXS_TK_like"/>
    <property type="match status" value="1"/>
</dbReference>
<evidence type="ECO:0000256" key="7">
    <source>
        <dbReference type="ARBA" id="ARBA00022977"/>
    </source>
</evidence>
<keyword evidence="8 10" id="KW-0786">Thiamine pyrophosphate</keyword>
<keyword evidence="9 10" id="KW-0414">Isoprene biosynthesis</keyword>
<comment type="similarity">
    <text evidence="2 10">Belongs to the transketolase family. DXPS subfamily.</text>
</comment>
<comment type="subunit">
    <text evidence="3 10">Homodimer.</text>
</comment>
<evidence type="ECO:0000256" key="8">
    <source>
        <dbReference type="ARBA" id="ARBA00023052"/>
    </source>
</evidence>
<comment type="cofactor">
    <cofactor evidence="10">
        <name>thiamine diphosphate</name>
        <dbReference type="ChEBI" id="CHEBI:58937"/>
    </cofactor>
    <text evidence="10">Binds 1 thiamine pyrophosphate per subunit.</text>
</comment>
<evidence type="ECO:0000256" key="5">
    <source>
        <dbReference type="ARBA" id="ARBA00022723"/>
    </source>
</evidence>
<dbReference type="InterPro" id="IPR049557">
    <property type="entry name" value="Transketolase_CS"/>
</dbReference>
<dbReference type="SUPFAM" id="SSF52518">
    <property type="entry name" value="Thiamin diphosphate-binding fold (THDP-binding)"/>
    <property type="match status" value="2"/>
</dbReference>
<reference evidence="12 13" key="1">
    <citation type="submission" date="2023-07" db="EMBL/GenBank/DDBJ databases">
        <title>Sequencing the genomes of 1000 actinobacteria strains.</title>
        <authorList>
            <person name="Klenk H.-P."/>
        </authorList>
    </citation>
    <scope>NUCLEOTIDE SEQUENCE [LARGE SCALE GENOMIC DNA]</scope>
    <source>
        <strain evidence="12 13">DSM 102162</strain>
    </source>
</reference>
<evidence type="ECO:0000313" key="12">
    <source>
        <dbReference type="EMBL" id="MDP9800148.1"/>
    </source>
</evidence>
<feature type="binding site" evidence="10">
    <location>
        <position position="174"/>
    </location>
    <ligand>
        <name>Mg(2+)</name>
        <dbReference type="ChEBI" id="CHEBI:18420"/>
    </ligand>
</feature>
<dbReference type="InterPro" id="IPR005475">
    <property type="entry name" value="Transketolase-like_Pyr-bd"/>
</dbReference>
<evidence type="ECO:0000256" key="2">
    <source>
        <dbReference type="ARBA" id="ARBA00011081"/>
    </source>
</evidence>
<feature type="binding site" evidence="10">
    <location>
        <position position="144"/>
    </location>
    <ligand>
        <name>Mg(2+)</name>
        <dbReference type="ChEBI" id="CHEBI:18420"/>
    </ligand>
</feature>
<dbReference type="Gene3D" id="3.40.50.970">
    <property type="match status" value="2"/>
</dbReference>
<accession>A0ABT9N9D7</accession>
<dbReference type="Pfam" id="PF13292">
    <property type="entry name" value="DXP_synthase_N"/>
    <property type="match status" value="1"/>
</dbReference>
<comment type="catalytic activity">
    <reaction evidence="10">
        <text>D-glyceraldehyde 3-phosphate + pyruvate + H(+) = 1-deoxy-D-xylulose 5-phosphate + CO2</text>
        <dbReference type="Rhea" id="RHEA:12605"/>
        <dbReference type="ChEBI" id="CHEBI:15361"/>
        <dbReference type="ChEBI" id="CHEBI:15378"/>
        <dbReference type="ChEBI" id="CHEBI:16526"/>
        <dbReference type="ChEBI" id="CHEBI:57792"/>
        <dbReference type="ChEBI" id="CHEBI:59776"/>
        <dbReference type="EC" id="2.2.1.7"/>
    </reaction>
</comment>
<dbReference type="InterPro" id="IPR029061">
    <property type="entry name" value="THDP-binding"/>
</dbReference>
<organism evidence="12 13">
    <name type="scientific">Arcanobacterium wilhelmae</name>
    <dbReference type="NCBI Taxonomy" id="1803177"/>
    <lineage>
        <taxon>Bacteria</taxon>
        <taxon>Bacillati</taxon>
        <taxon>Actinomycetota</taxon>
        <taxon>Actinomycetes</taxon>
        <taxon>Actinomycetales</taxon>
        <taxon>Actinomycetaceae</taxon>
        <taxon>Arcanobacterium</taxon>
    </lineage>
</organism>
<feature type="domain" description="Transketolase-like pyrimidine-binding" evidence="11">
    <location>
        <begin position="321"/>
        <end position="485"/>
    </location>
</feature>
<comment type="function">
    <text evidence="10">Catalyzes the acyloin condensation reaction between C atoms 2 and 3 of pyruvate and glyceraldehyde 3-phosphate to yield 1-deoxy-D-xylulose-5-phosphate (DXP).</text>
</comment>
<feature type="binding site" evidence="10">
    <location>
        <begin position="145"/>
        <end position="146"/>
    </location>
    <ligand>
        <name>thiamine diphosphate</name>
        <dbReference type="ChEBI" id="CHEBI:58937"/>
    </ligand>
</feature>
<dbReference type="Gene3D" id="3.40.50.920">
    <property type="match status" value="1"/>
</dbReference>
<feature type="binding site" evidence="10">
    <location>
        <position position="73"/>
    </location>
    <ligand>
        <name>thiamine diphosphate</name>
        <dbReference type="ChEBI" id="CHEBI:58937"/>
    </ligand>
</feature>
<dbReference type="GO" id="GO:0008661">
    <property type="term" value="F:1-deoxy-D-xylulose-5-phosphate synthase activity"/>
    <property type="evidence" value="ECO:0007669"/>
    <property type="project" value="UniProtKB-EC"/>
</dbReference>
<dbReference type="Proteomes" id="UP001235966">
    <property type="component" value="Unassembled WGS sequence"/>
</dbReference>
<dbReference type="RefSeq" id="WP_278057546.1">
    <property type="nucleotide sequence ID" value="NZ_CP121247.1"/>
</dbReference>
<evidence type="ECO:0000259" key="11">
    <source>
        <dbReference type="SMART" id="SM00861"/>
    </source>
</evidence>
<evidence type="ECO:0000256" key="9">
    <source>
        <dbReference type="ARBA" id="ARBA00023229"/>
    </source>
</evidence>
<evidence type="ECO:0000256" key="6">
    <source>
        <dbReference type="ARBA" id="ARBA00022842"/>
    </source>
</evidence>
<dbReference type="NCBIfam" id="NF003933">
    <property type="entry name" value="PRK05444.2-2"/>
    <property type="match status" value="1"/>
</dbReference>
<feature type="binding site" evidence="10">
    <location>
        <begin position="113"/>
        <end position="115"/>
    </location>
    <ligand>
        <name>thiamine diphosphate</name>
        <dbReference type="ChEBI" id="CHEBI:58937"/>
    </ligand>
</feature>
<comment type="pathway">
    <text evidence="1 10">Metabolic intermediate biosynthesis; 1-deoxy-D-xylulose 5-phosphate biosynthesis; 1-deoxy-D-xylulose 5-phosphate from D-glyceraldehyde 3-phosphate and pyruvate: step 1/1.</text>
</comment>
<dbReference type="InterPro" id="IPR033248">
    <property type="entry name" value="Transketolase_C"/>
</dbReference>
<evidence type="ECO:0000256" key="3">
    <source>
        <dbReference type="ARBA" id="ARBA00011738"/>
    </source>
</evidence>
<sequence length="622" mass="66198">MSILETITSPADLSTLSEEQLATLSEEIRHFLVQHVAATGGHLGPNLGVVELTIALHRVFNSPRDPLIFDTGHQSYVHKILTGRHDFDHLRQAGGLSGYPSRAESEHDVVENSHASTAISWADGVARGFQLSGSTNHAVAIIGDGAMTGGMAWEALNNVAEDPNRPVVIVLNDNGRSYSPTVGGVIRSLDPARKLDSMRVSKNYESFLNWGKRTLQAGGLPGQLTYGALRGFKRGMKEMLVDAGIFDTLGLKYIGPVDGHNIGELEEALTMARDFGGPVVVHAITEKGRGYKPAETNEDDRFHAIGKIHPETGLPIAPSRFGWTSVFADELASIAKENPRVVGVTAAMMNPVGLKPLKEAFPQRVIDVGIAEAHAMTMSAGLAHAGYHPVLALYSTFMNRGFDQLLMDVALHGENVTISLDRSGVTGDDGPSHNGMWDLSLAAMIPGLKVAVPRDEATLRAELRTAVASEGPTLLRYPKGAMPPALPAVRTIGTIEILLDSDDPRPLVLVGVGALAHTMMDAAGSIDAPVVVVDPTWVLPVPTELAQLIASSRGAVILEDGLIDGGIGSEIARSVREAGSDVRIETLGISKEFLLHAARKDILTAQGMDAAAVVEAARRMLN</sequence>
<feature type="binding site" evidence="10">
    <location>
        <position position="174"/>
    </location>
    <ligand>
        <name>thiamine diphosphate</name>
        <dbReference type="ChEBI" id="CHEBI:58937"/>
    </ligand>
</feature>
<keyword evidence="4 10" id="KW-0808">Transferase</keyword>
<dbReference type="CDD" id="cd02007">
    <property type="entry name" value="TPP_DXS"/>
    <property type="match status" value="1"/>
</dbReference>
<comment type="cofactor">
    <cofactor evidence="10">
        <name>Mg(2+)</name>
        <dbReference type="ChEBI" id="CHEBI:18420"/>
    </cofactor>
    <text evidence="10">Binds 1 Mg(2+) ion per subunit.</text>
</comment>
<dbReference type="HAMAP" id="MF_00315">
    <property type="entry name" value="DXP_synth"/>
    <property type="match status" value="1"/>
</dbReference>
<gene>
    <name evidence="10" type="primary">dxs</name>
    <name evidence="12" type="ORF">J2S49_000224</name>
</gene>
<dbReference type="PANTHER" id="PTHR43322">
    <property type="entry name" value="1-D-DEOXYXYLULOSE 5-PHOSPHATE SYNTHASE-RELATED"/>
    <property type="match status" value="1"/>
</dbReference>
<dbReference type="Pfam" id="PF02779">
    <property type="entry name" value="Transket_pyr"/>
    <property type="match status" value="1"/>
</dbReference>
<evidence type="ECO:0000256" key="4">
    <source>
        <dbReference type="ARBA" id="ARBA00022679"/>
    </source>
</evidence>
<feature type="binding site" evidence="10">
    <location>
        <position position="291"/>
    </location>
    <ligand>
        <name>thiamine diphosphate</name>
        <dbReference type="ChEBI" id="CHEBI:58937"/>
    </ligand>
</feature>
<dbReference type="EMBL" id="JAUSQW010000001">
    <property type="protein sequence ID" value="MDP9800148.1"/>
    <property type="molecule type" value="Genomic_DNA"/>
</dbReference>
<dbReference type="SUPFAM" id="SSF52922">
    <property type="entry name" value="TK C-terminal domain-like"/>
    <property type="match status" value="1"/>
</dbReference>
<keyword evidence="13" id="KW-1185">Reference proteome</keyword>
<keyword evidence="7 10" id="KW-0784">Thiamine biosynthesis</keyword>
<dbReference type="PANTHER" id="PTHR43322:SF5">
    <property type="entry name" value="1-DEOXY-D-XYLULOSE-5-PHOSPHATE SYNTHASE, CHLOROPLASTIC"/>
    <property type="match status" value="1"/>
</dbReference>
<evidence type="ECO:0000313" key="13">
    <source>
        <dbReference type="Proteomes" id="UP001235966"/>
    </source>
</evidence>
<dbReference type="PROSITE" id="PS00801">
    <property type="entry name" value="TRANSKETOLASE_1"/>
    <property type="match status" value="1"/>
</dbReference>
<keyword evidence="6 10" id="KW-0460">Magnesium</keyword>